<dbReference type="PANTHER" id="PTHR47331:SF6">
    <property type="entry name" value="DOUBLECORTIN DOMAIN-CONTAINING PROTEIN"/>
    <property type="match status" value="1"/>
</dbReference>
<comment type="caution">
    <text evidence="3">The sequence shown here is derived from an EMBL/GenBank/DDBJ whole genome shotgun (WGS) entry which is preliminary data.</text>
</comment>
<gene>
    <name evidence="3" type="ORF">M9458_041741</name>
</gene>
<feature type="non-terminal residue" evidence="3">
    <location>
        <position position="144"/>
    </location>
</feature>
<dbReference type="EMBL" id="JAMKFB020000021">
    <property type="protein sequence ID" value="KAL0162345.1"/>
    <property type="molecule type" value="Genomic_DNA"/>
</dbReference>
<protein>
    <recommendedName>
        <fullName evidence="2">DUF5641 domain-containing protein</fullName>
    </recommendedName>
</protein>
<feature type="region of interest" description="Disordered" evidence="1">
    <location>
        <begin position="1"/>
        <end position="43"/>
    </location>
</feature>
<evidence type="ECO:0000256" key="1">
    <source>
        <dbReference type="SAM" id="MobiDB-lite"/>
    </source>
</evidence>
<keyword evidence="4" id="KW-1185">Reference proteome</keyword>
<dbReference type="InterPro" id="IPR040676">
    <property type="entry name" value="DUF5641"/>
</dbReference>
<proteinExistence type="predicted"/>
<evidence type="ECO:0000259" key="2">
    <source>
        <dbReference type="Pfam" id="PF18701"/>
    </source>
</evidence>
<dbReference type="AlphaFoldDB" id="A0ABD0NLR7"/>
<dbReference type="Pfam" id="PF18701">
    <property type="entry name" value="DUF5641"/>
    <property type="match status" value="1"/>
</dbReference>
<evidence type="ECO:0000313" key="4">
    <source>
        <dbReference type="Proteomes" id="UP001529510"/>
    </source>
</evidence>
<reference evidence="3 4" key="1">
    <citation type="submission" date="2024-05" db="EMBL/GenBank/DDBJ databases">
        <title>Genome sequencing and assembly of Indian major carp, Cirrhinus mrigala (Hamilton, 1822).</title>
        <authorList>
            <person name="Mohindra V."/>
            <person name="Chowdhury L.M."/>
            <person name="Lal K."/>
            <person name="Jena J.K."/>
        </authorList>
    </citation>
    <scope>NUCLEOTIDE SEQUENCE [LARGE SCALE GENOMIC DNA]</scope>
    <source>
        <strain evidence="3">CM1030</strain>
        <tissue evidence="3">Blood</tissue>
    </source>
</reference>
<feature type="non-terminal residue" evidence="3">
    <location>
        <position position="1"/>
    </location>
</feature>
<name>A0ABD0NLR7_CIRMR</name>
<dbReference type="Proteomes" id="UP001529510">
    <property type="component" value="Unassembled WGS sequence"/>
</dbReference>
<sequence length="144" mass="16708">PGHPYGRSDRNHERQTARPSLIGSRITPHPHSSDASNSQDSFEEAHLVREKWKQVQGLAEMFWNEWKHEYLKTLQLRHKWQGKRPNLQEGDIVLLKDNQAKRNQWPMGLISKTLPGEDGLVRKVQVEIVKDGTRKAFSRPVTEV</sequence>
<feature type="domain" description="DUF5641" evidence="2">
    <location>
        <begin position="51"/>
        <end position="142"/>
    </location>
</feature>
<feature type="compositionally biased region" description="Basic and acidic residues" evidence="1">
    <location>
        <begin position="1"/>
        <end position="16"/>
    </location>
</feature>
<evidence type="ECO:0000313" key="3">
    <source>
        <dbReference type="EMBL" id="KAL0162345.1"/>
    </source>
</evidence>
<dbReference type="PANTHER" id="PTHR47331">
    <property type="entry name" value="PHD-TYPE DOMAIN-CONTAINING PROTEIN"/>
    <property type="match status" value="1"/>
</dbReference>
<organism evidence="3 4">
    <name type="scientific">Cirrhinus mrigala</name>
    <name type="common">Mrigala</name>
    <dbReference type="NCBI Taxonomy" id="683832"/>
    <lineage>
        <taxon>Eukaryota</taxon>
        <taxon>Metazoa</taxon>
        <taxon>Chordata</taxon>
        <taxon>Craniata</taxon>
        <taxon>Vertebrata</taxon>
        <taxon>Euteleostomi</taxon>
        <taxon>Actinopterygii</taxon>
        <taxon>Neopterygii</taxon>
        <taxon>Teleostei</taxon>
        <taxon>Ostariophysi</taxon>
        <taxon>Cypriniformes</taxon>
        <taxon>Cyprinidae</taxon>
        <taxon>Labeoninae</taxon>
        <taxon>Labeonini</taxon>
        <taxon>Cirrhinus</taxon>
    </lineage>
</organism>
<accession>A0ABD0NLR7</accession>